<proteinExistence type="predicted"/>
<organism evidence="1 2">
    <name type="scientific">Crepidotus variabilis</name>
    <dbReference type="NCBI Taxonomy" id="179855"/>
    <lineage>
        <taxon>Eukaryota</taxon>
        <taxon>Fungi</taxon>
        <taxon>Dikarya</taxon>
        <taxon>Basidiomycota</taxon>
        <taxon>Agaricomycotina</taxon>
        <taxon>Agaricomycetes</taxon>
        <taxon>Agaricomycetidae</taxon>
        <taxon>Agaricales</taxon>
        <taxon>Agaricineae</taxon>
        <taxon>Crepidotaceae</taxon>
        <taxon>Crepidotus</taxon>
    </lineage>
</organism>
<comment type="caution">
    <text evidence="1">The sequence shown here is derived from an EMBL/GenBank/DDBJ whole genome shotgun (WGS) entry which is preliminary data.</text>
</comment>
<keyword evidence="2" id="KW-1185">Reference proteome</keyword>
<sequence>MAQAIRRLLPWVNNVEVDAEGSPPGYVLPSTFPSPVTYDSIFYLEPSSATPSFQPKPYFESLEIQDSDSLHDLEHMLLKEGNLNHGVSLRYAKRIFACPSSGNLQETHASLRKILAECADFLEEFIYSPPIDSSPVNAAALFEYFADPLDLSQFKN</sequence>
<accession>A0A9P6ECZ6</accession>
<protein>
    <submittedName>
        <fullName evidence="1">Uncharacterized protein</fullName>
    </submittedName>
</protein>
<dbReference type="AlphaFoldDB" id="A0A9P6ECZ6"/>
<gene>
    <name evidence="1" type="ORF">CPB83DRAFT_896048</name>
</gene>
<reference evidence="1" key="1">
    <citation type="submission" date="2020-11" db="EMBL/GenBank/DDBJ databases">
        <authorList>
            <consortium name="DOE Joint Genome Institute"/>
            <person name="Ahrendt S."/>
            <person name="Riley R."/>
            <person name="Andreopoulos W."/>
            <person name="Labutti K."/>
            <person name="Pangilinan J."/>
            <person name="Ruiz-Duenas F.J."/>
            <person name="Barrasa J.M."/>
            <person name="Sanchez-Garcia M."/>
            <person name="Camarero S."/>
            <person name="Miyauchi S."/>
            <person name="Serrano A."/>
            <person name="Linde D."/>
            <person name="Babiker R."/>
            <person name="Drula E."/>
            <person name="Ayuso-Fernandez I."/>
            <person name="Pacheco R."/>
            <person name="Padilla G."/>
            <person name="Ferreira P."/>
            <person name="Barriuso J."/>
            <person name="Kellner H."/>
            <person name="Castanera R."/>
            <person name="Alfaro M."/>
            <person name="Ramirez L."/>
            <person name="Pisabarro A.G."/>
            <person name="Kuo A."/>
            <person name="Tritt A."/>
            <person name="Lipzen A."/>
            <person name="He G."/>
            <person name="Yan M."/>
            <person name="Ng V."/>
            <person name="Cullen D."/>
            <person name="Martin F."/>
            <person name="Rosso M.-N."/>
            <person name="Henrissat B."/>
            <person name="Hibbett D."/>
            <person name="Martinez A.T."/>
            <person name="Grigoriev I.V."/>
        </authorList>
    </citation>
    <scope>NUCLEOTIDE SEQUENCE</scope>
    <source>
        <strain evidence="1">CBS 506.95</strain>
    </source>
</reference>
<name>A0A9P6ECZ6_9AGAR</name>
<dbReference type="EMBL" id="MU157870">
    <property type="protein sequence ID" value="KAF9526539.1"/>
    <property type="molecule type" value="Genomic_DNA"/>
</dbReference>
<dbReference type="Proteomes" id="UP000807306">
    <property type="component" value="Unassembled WGS sequence"/>
</dbReference>
<evidence type="ECO:0000313" key="2">
    <source>
        <dbReference type="Proteomes" id="UP000807306"/>
    </source>
</evidence>
<evidence type="ECO:0000313" key="1">
    <source>
        <dbReference type="EMBL" id="KAF9526539.1"/>
    </source>
</evidence>